<evidence type="ECO:0000313" key="3">
    <source>
        <dbReference type="Proteomes" id="UP000251853"/>
    </source>
</evidence>
<dbReference type="Proteomes" id="UP000251853">
    <property type="component" value="Unassembled WGS sequence"/>
</dbReference>
<dbReference type="Gene3D" id="3.30.830.10">
    <property type="entry name" value="Metalloenzyme, LuxS/M16 peptidase-like"/>
    <property type="match status" value="1"/>
</dbReference>
<dbReference type="Pfam" id="PF00675">
    <property type="entry name" value="Peptidase_M16"/>
    <property type="match status" value="1"/>
</dbReference>
<proteinExistence type="predicted"/>
<name>A0A2X2TNV4_9FIRM</name>
<reference evidence="2 3" key="1">
    <citation type="submission" date="2018-06" db="EMBL/GenBank/DDBJ databases">
        <authorList>
            <consortium name="Pathogen Informatics"/>
            <person name="Doyle S."/>
        </authorList>
    </citation>
    <scope>NUCLEOTIDE SEQUENCE [LARGE SCALE GENOMIC DNA]</scope>
    <source>
        <strain evidence="2 3">NCTC11224</strain>
    </source>
</reference>
<evidence type="ECO:0000259" key="1">
    <source>
        <dbReference type="Pfam" id="PF00675"/>
    </source>
</evidence>
<keyword evidence="3" id="KW-1185">Reference proteome</keyword>
<dbReference type="GO" id="GO:0046872">
    <property type="term" value="F:metal ion binding"/>
    <property type="evidence" value="ECO:0007669"/>
    <property type="project" value="InterPro"/>
</dbReference>
<sequence>MASLPRIGETISGFTVTELGTIHMLGARTVLFNHESSGAQLLYIQNDDRELGFNLIYRTPQMDERDNSHILEHLILSSCKKYPSRDIFFDMDSKSYATFMNGLTDNTFTCYPVCSQSQEQLLKLMDVFLCCMEEPDALKDKNFYLREAIRYELSSVNGPLTMQGTVLSEDWGHLTDILENADSAMSHTLYEGSRTANLLGRAHLHYRELSYEQARETFERCYSYSNCLITLYGNIDYRAILNFLDREHLSRAASKGRSLLGEFEEPVKPGFRTCTAQSPAYHAAPRNTPLSWTTA</sequence>
<protein>
    <submittedName>
        <fullName evidence="2">Predicted Zn-dependent peptidases, insulinase-like</fullName>
    </submittedName>
</protein>
<accession>A0A2X2TNV4</accession>
<organism evidence="2 3">
    <name type="scientific">Enterocloster clostridioformis</name>
    <dbReference type="NCBI Taxonomy" id="1531"/>
    <lineage>
        <taxon>Bacteria</taxon>
        <taxon>Bacillati</taxon>
        <taxon>Bacillota</taxon>
        <taxon>Clostridia</taxon>
        <taxon>Lachnospirales</taxon>
        <taxon>Lachnospiraceae</taxon>
        <taxon>Enterocloster</taxon>
    </lineage>
</organism>
<dbReference type="EMBL" id="UAVW01000001">
    <property type="protein sequence ID" value="SQB03877.1"/>
    <property type="molecule type" value="Genomic_DNA"/>
</dbReference>
<feature type="domain" description="Peptidase M16 N-terminal" evidence="1">
    <location>
        <begin position="68"/>
        <end position="157"/>
    </location>
</feature>
<dbReference type="AlphaFoldDB" id="A0A2X2TNV4"/>
<dbReference type="PANTHER" id="PTHR43016:SF13">
    <property type="entry name" value="PRESEQUENCE PROTEASE, MITOCHONDRIAL"/>
    <property type="match status" value="1"/>
</dbReference>
<dbReference type="InterPro" id="IPR011249">
    <property type="entry name" value="Metalloenz_LuxS/M16"/>
</dbReference>
<dbReference type="PANTHER" id="PTHR43016">
    <property type="entry name" value="PRESEQUENCE PROTEASE"/>
    <property type="match status" value="1"/>
</dbReference>
<gene>
    <name evidence="2" type="ORF">NCTC11224_00247</name>
</gene>
<evidence type="ECO:0000313" key="2">
    <source>
        <dbReference type="EMBL" id="SQB03877.1"/>
    </source>
</evidence>
<dbReference type="InterPro" id="IPR011765">
    <property type="entry name" value="Pept_M16_N"/>
</dbReference>
<dbReference type="SUPFAM" id="SSF63411">
    <property type="entry name" value="LuxS/MPP-like metallohydrolase"/>
    <property type="match status" value="1"/>
</dbReference>